<keyword evidence="2" id="KW-0812">Transmembrane</keyword>
<feature type="region of interest" description="Disordered" evidence="1">
    <location>
        <begin position="664"/>
        <end position="699"/>
    </location>
</feature>
<comment type="caution">
    <text evidence="3">The sequence shown here is derived from an EMBL/GenBank/DDBJ whole genome shotgun (WGS) entry which is preliminary data.</text>
</comment>
<feature type="region of interest" description="Disordered" evidence="1">
    <location>
        <begin position="723"/>
        <end position="755"/>
    </location>
</feature>
<keyword evidence="2" id="KW-1133">Transmembrane helix</keyword>
<evidence type="ECO:0000256" key="2">
    <source>
        <dbReference type="SAM" id="Phobius"/>
    </source>
</evidence>
<accession>A0ABR1TFW9</accession>
<evidence type="ECO:0000313" key="4">
    <source>
        <dbReference type="Proteomes" id="UP001444661"/>
    </source>
</evidence>
<proteinExistence type="predicted"/>
<dbReference type="Proteomes" id="UP001444661">
    <property type="component" value="Unassembled WGS sequence"/>
</dbReference>
<evidence type="ECO:0000313" key="3">
    <source>
        <dbReference type="EMBL" id="KAK8044629.1"/>
    </source>
</evidence>
<feature type="transmembrane region" description="Helical" evidence="2">
    <location>
        <begin position="363"/>
        <end position="386"/>
    </location>
</feature>
<feature type="compositionally biased region" description="Polar residues" evidence="1">
    <location>
        <begin position="613"/>
        <end position="626"/>
    </location>
</feature>
<feature type="compositionally biased region" description="Basic and acidic residues" evidence="1">
    <location>
        <begin position="543"/>
        <end position="552"/>
    </location>
</feature>
<protein>
    <submittedName>
        <fullName evidence="3">Uncharacterized protein</fullName>
    </submittedName>
</protein>
<feature type="region of interest" description="Disordered" evidence="1">
    <location>
        <begin position="542"/>
        <end position="628"/>
    </location>
</feature>
<evidence type="ECO:0000256" key="1">
    <source>
        <dbReference type="SAM" id="MobiDB-lite"/>
    </source>
</evidence>
<feature type="compositionally biased region" description="Polar residues" evidence="1">
    <location>
        <begin position="677"/>
        <end position="687"/>
    </location>
</feature>
<feature type="compositionally biased region" description="Basic and acidic residues" evidence="1">
    <location>
        <begin position="745"/>
        <end position="755"/>
    </location>
</feature>
<feature type="region of interest" description="Disordered" evidence="1">
    <location>
        <begin position="1"/>
        <end position="152"/>
    </location>
</feature>
<feature type="compositionally biased region" description="Polar residues" evidence="1">
    <location>
        <begin position="126"/>
        <end position="137"/>
    </location>
</feature>
<gene>
    <name evidence="3" type="ORF">PG993_004653</name>
</gene>
<feature type="compositionally biased region" description="Basic and acidic residues" evidence="1">
    <location>
        <begin position="559"/>
        <end position="571"/>
    </location>
</feature>
<keyword evidence="2" id="KW-0472">Membrane</keyword>
<sequence length="775" mass="83467">MGSNERAFPSHPRDPSPSTSGTTMAAPMGKWPLASDASEATLDRPVLERPKTRRDHTSQGGHRTPMLRASQALNSHPFPALQFHRPTSAQGQVRGRPTSPGAHDSTTGLQAPSPVRPATRFGLKRSFNSMGTISSESAGEDAPNDQRVRETSTKRIKNGLASQLSRGAQVFSSAGSFFPFATESPSKTRISAPFGFRHVASAEHGGGPMGGVDPGPDADPEATLSQTHRVLLDVRTSSRIENRTSLPVAMPNATSPIDESQFDAGCGHESSRNSFNPFPSQTVTPATVQFHRSGQPPVASHQRTCKMARVSIRNPMKGPVKAWSVAFWASIVSVCITAFSTVSAITSMILYSDEAKVISHQQAVWLSLSVVFCFTSMAAVAITYALRRASQAMATHRYSQQEEEMIEMRDIIRHSNPTPTRVRNSDPAIGLDDMTQRLTIGAAAAGQNERAIRLSGGIATPEPVHIRRSSRIVAEGLHNLAAPPNRTQSKRASGIFDTESVRTALCAQSIVEADPVAMSMRANATPIGVARSESLIYSAARRRGADVRHDQQLETAPSDNEHAEDRNRSHSTESGNTVATYESTGTETPMITIGLSREVESSHSPKSSKTSENADSLASSSENLVSGSIPHSVAVPDLSSETNIPVLPSVDTKSTLSSFISSYADDSERAPTPHDASGTSYTNTYSAPSPKEALSSHPVPRVGISHNPFKRLQELHRLPKIVTEAGTPDSQKSTERFPAYVDSGVTHDNREAHNDTFGRRRRMTTVEERGEPMLA</sequence>
<feature type="compositionally biased region" description="Gly residues" evidence="1">
    <location>
        <begin position="204"/>
        <end position="213"/>
    </location>
</feature>
<feature type="transmembrane region" description="Helical" evidence="2">
    <location>
        <begin position="325"/>
        <end position="351"/>
    </location>
</feature>
<reference evidence="3 4" key="1">
    <citation type="submission" date="2023-01" db="EMBL/GenBank/DDBJ databases">
        <title>Analysis of 21 Apiospora genomes using comparative genomics revels a genus with tremendous synthesis potential of carbohydrate active enzymes and secondary metabolites.</title>
        <authorList>
            <person name="Sorensen T."/>
        </authorList>
    </citation>
    <scope>NUCLEOTIDE SEQUENCE [LARGE SCALE GENOMIC DNA]</scope>
    <source>
        <strain evidence="3 4">CBS 33761</strain>
    </source>
</reference>
<feature type="region of interest" description="Disordered" evidence="1">
    <location>
        <begin position="201"/>
        <end position="222"/>
    </location>
</feature>
<dbReference type="EMBL" id="JAQQWK010000003">
    <property type="protein sequence ID" value="KAK8044629.1"/>
    <property type="molecule type" value="Genomic_DNA"/>
</dbReference>
<feature type="compositionally biased region" description="Basic and acidic residues" evidence="1">
    <location>
        <begin position="41"/>
        <end position="50"/>
    </location>
</feature>
<name>A0ABR1TFW9_9PEZI</name>
<organism evidence="3 4">
    <name type="scientific">Apiospora rasikravindrae</name>
    <dbReference type="NCBI Taxonomy" id="990691"/>
    <lineage>
        <taxon>Eukaryota</taxon>
        <taxon>Fungi</taxon>
        <taxon>Dikarya</taxon>
        <taxon>Ascomycota</taxon>
        <taxon>Pezizomycotina</taxon>
        <taxon>Sordariomycetes</taxon>
        <taxon>Xylariomycetidae</taxon>
        <taxon>Amphisphaeriales</taxon>
        <taxon>Apiosporaceae</taxon>
        <taxon>Apiospora</taxon>
    </lineage>
</organism>
<keyword evidence="4" id="KW-1185">Reference proteome</keyword>
<feature type="compositionally biased region" description="Polar residues" evidence="1">
    <location>
        <begin position="572"/>
        <end position="589"/>
    </location>
</feature>